<evidence type="ECO:0000313" key="2">
    <source>
        <dbReference type="Proteomes" id="UP000499080"/>
    </source>
</evidence>
<organism evidence="1 2">
    <name type="scientific">Araneus ventricosus</name>
    <name type="common">Orbweaver spider</name>
    <name type="synonym">Epeira ventricosa</name>
    <dbReference type="NCBI Taxonomy" id="182803"/>
    <lineage>
        <taxon>Eukaryota</taxon>
        <taxon>Metazoa</taxon>
        <taxon>Ecdysozoa</taxon>
        <taxon>Arthropoda</taxon>
        <taxon>Chelicerata</taxon>
        <taxon>Arachnida</taxon>
        <taxon>Araneae</taxon>
        <taxon>Araneomorphae</taxon>
        <taxon>Entelegynae</taxon>
        <taxon>Araneoidea</taxon>
        <taxon>Araneidae</taxon>
        <taxon>Araneus</taxon>
    </lineage>
</organism>
<keyword evidence="2" id="KW-1185">Reference proteome</keyword>
<protein>
    <submittedName>
        <fullName evidence="1">Uncharacterized protein</fullName>
    </submittedName>
</protein>
<name>A0A4Y2ANQ5_ARAVE</name>
<dbReference type="Proteomes" id="UP000499080">
    <property type="component" value="Unassembled WGS sequence"/>
</dbReference>
<comment type="caution">
    <text evidence="1">The sequence shown here is derived from an EMBL/GenBank/DDBJ whole genome shotgun (WGS) entry which is preliminary data.</text>
</comment>
<dbReference type="EMBL" id="BGPR01000025">
    <property type="protein sequence ID" value="GBL81360.1"/>
    <property type="molecule type" value="Genomic_DNA"/>
</dbReference>
<accession>A0A4Y2ANQ5</accession>
<gene>
    <name evidence="1" type="ORF">AVEN_143664_1</name>
</gene>
<evidence type="ECO:0000313" key="1">
    <source>
        <dbReference type="EMBL" id="GBL81360.1"/>
    </source>
</evidence>
<dbReference type="AlphaFoldDB" id="A0A4Y2ANQ5"/>
<proteinExistence type="predicted"/>
<reference evidence="1 2" key="1">
    <citation type="journal article" date="2019" name="Sci. Rep.">
        <title>Orb-weaving spider Araneus ventricosus genome elucidates the spidroin gene catalogue.</title>
        <authorList>
            <person name="Kono N."/>
            <person name="Nakamura H."/>
            <person name="Ohtoshi R."/>
            <person name="Moran D.A.P."/>
            <person name="Shinohara A."/>
            <person name="Yoshida Y."/>
            <person name="Fujiwara M."/>
            <person name="Mori M."/>
            <person name="Tomita M."/>
            <person name="Arakawa K."/>
        </authorList>
    </citation>
    <scope>NUCLEOTIDE SEQUENCE [LARGE SCALE GENOMIC DNA]</scope>
</reference>
<sequence length="105" mass="11863">MANACKTGFRNIRVQMRSPSKELNCKDCQQISEKHLTPVLGLLGEPDCVLQQDGALIQTRQNSISPEYYQCLAISPDQDPTENMLGKLARKWELIFFVEAAYNSN</sequence>